<gene>
    <name evidence="1" type="ORF">I4F81_010911</name>
</gene>
<accession>A0ACC3CF72</accession>
<evidence type="ECO:0000313" key="2">
    <source>
        <dbReference type="Proteomes" id="UP000798662"/>
    </source>
</evidence>
<proteinExistence type="predicted"/>
<protein>
    <submittedName>
        <fullName evidence="1">Uncharacterized protein</fullName>
    </submittedName>
</protein>
<dbReference type="Proteomes" id="UP000798662">
    <property type="component" value="Chromosome 3"/>
</dbReference>
<evidence type="ECO:0000313" key="1">
    <source>
        <dbReference type="EMBL" id="KAK1868422.1"/>
    </source>
</evidence>
<dbReference type="EMBL" id="CM020620">
    <property type="protein sequence ID" value="KAK1868422.1"/>
    <property type="molecule type" value="Genomic_DNA"/>
</dbReference>
<keyword evidence="2" id="KW-1185">Reference proteome</keyword>
<organism evidence="1 2">
    <name type="scientific">Pyropia yezoensis</name>
    <name type="common">Susabi-nori</name>
    <name type="synonym">Porphyra yezoensis</name>
    <dbReference type="NCBI Taxonomy" id="2788"/>
    <lineage>
        <taxon>Eukaryota</taxon>
        <taxon>Rhodophyta</taxon>
        <taxon>Bangiophyceae</taxon>
        <taxon>Bangiales</taxon>
        <taxon>Bangiaceae</taxon>
        <taxon>Pyropia</taxon>
    </lineage>
</organism>
<name>A0ACC3CF72_PYRYE</name>
<comment type="caution">
    <text evidence="1">The sequence shown here is derived from an EMBL/GenBank/DDBJ whole genome shotgun (WGS) entry which is preliminary data.</text>
</comment>
<reference evidence="1" key="1">
    <citation type="submission" date="2019-11" db="EMBL/GenBank/DDBJ databases">
        <title>Nori genome reveals adaptations in red seaweeds to the harsh intertidal environment.</title>
        <authorList>
            <person name="Wang D."/>
            <person name="Mao Y."/>
        </authorList>
    </citation>
    <scope>NUCLEOTIDE SEQUENCE</scope>
    <source>
        <tissue evidence="1">Gametophyte</tissue>
    </source>
</reference>
<sequence length="307" mass="32779">MPLTLLAWGPLLLMPAHTHISGAIVKELMSVEGVVDACGGLNLCTTTVHEWPDAVIQILRAERDVLGLTGQVRLLEADAEASETVVQPSTVRHAGLGVFATRDFEVGHHFLPFFGQLVYHDWQVPGRSLRERSYAHQYGLGKLDMSLATTARNWMYTALQLRTHTSMWPVGSSGSSSSMVPAALSAREDAATTAKPVWVAPSEFCAGGRVNDHRPDLVANAKYVQLVDPVMNIGQLILPNCAFLEVTRKIYAGQEVLAKYGRRYPLSSVASLPQPARAPANGGPASGGEEGGAGAGGGEGDVIMIDD</sequence>